<dbReference type="GO" id="GO:0046872">
    <property type="term" value="F:metal ion binding"/>
    <property type="evidence" value="ECO:0007669"/>
    <property type="project" value="UniProtKB-KW"/>
</dbReference>
<keyword evidence="8" id="KW-0460">Magnesium</keyword>
<evidence type="ECO:0000259" key="13">
    <source>
        <dbReference type="PROSITE" id="PS51462"/>
    </source>
</evidence>
<dbReference type="PROSITE" id="PS51462">
    <property type="entry name" value="NUDIX"/>
    <property type="match status" value="1"/>
</dbReference>
<evidence type="ECO:0000256" key="10">
    <source>
        <dbReference type="ARBA" id="ARBA00035861"/>
    </source>
</evidence>
<dbReference type="STRING" id="1308866.J416_06123"/>
<reference evidence="14 15" key="1">
    <citation type="submission" date="2013-03" db="EMBL/GenBank/DDBJ databases">
        <title>Draft genome sequence of Gracibacillus halophilus YIM-C55.5, a moderately halophilic and thermophilic organism from the Xiaochaidamu salt lake.</title>
        <authorList>
            <person name="Sugumar T."/>
            <person name="Polireddy D.R."/>
            <person name="Antony A."/>
            <person name="Madhava Y.R."/>
            <person name="Sivakumar N."/>
        </authorList>
    </citation>
    <scope>NUCLEOTIDE SEQUENCE [LARGE SCALE GENOMIC DNA]</scope>
    <source>
        <strain evidence="14 15">YIM-C55.5</strain>
    </source>
</reference>
<dbReference type="PRINTS" id="PR00502">
    <property type="entry name" value="NUDIXFAMILY"/>
</dbReference>
<comment type="similarity">
    <text evidence="2 12">Belongs to the Nudix hydrolase family.</text>
</comment>
<dbReference type="PANTHER" id="PTHR47707">
    <property type="entry name" value="8-OXO-DGTP DIPHOSPHATASE"/>
    <property type="match status" value="1"/>
</dbReference>
<comment type="cofactor">
    <cofactor evidence="1">
        <name>Mg(2+)</name>
        <dbReference type="ChEBI" id="CHEBI:18420"/>
    </cofactor>
</comment>
<dbReference type="EC" id="3.6.1.55" evidence="11"/>
<dbReference type="SUPFAM" id="SSF55811">
    <property type="entry name" value="Nudix"/>
    <property type="match status" value="1"/>
</dbReference>
<evidence type="ECO:0000256" key="4">
    <source>
        <dbReference type="ARBA" id="ARBA00022705"/>
    </source>
</evidence>
<dbReference type="InterPro" id="IPR047127">
    <property type="entry name" value="MutT-like"/>
</dbReference>
<evidence type="ECO:0000256" key="3">
    <source>
        <dbReference type="ARBA" id="ARBA00022457"/>
    </source>
</evidence>
<feature type="domain" description="Nudix hydrolase" evidence="13">
    <location>
        <begin position="3"/>
        <end position="130"/>
    </location>
</feature>
<dbReference type="InterPro" id="IPR015797">
    <property type="entry name" value="NUDIX_hydrolase-like_dom_sf"/>
</dbReference>
<evidence type="ECO:0000256" key="6">
    <source>
        <dbReference type="ARBA" id="ARBA00022763"/>
    </source>
</evidence>
<dbReference type="RefSeq" id="WP_003466654.1">
    <property type="nucleotide sequence ID" value="NZ_APML01000019.1"/>
</dbReference>
<dbReference type="PATRIC" id="fig|1308866.3.peg.1240"/>
<comment type="caution">
    <text evidence="14">The sequence shown here is derived from an EMBL/GenBank/DDBJ whole genome shotgun (WGS) entry which is preliminary data.</text>
</comment>
<dbReference type="InterPro" id="IPR020476">
    <property type="entry name" value="Nudix_hydrolase"/>
</dbReference>
<evidence type="ECO:0000313" key="14">
    <source>
        <dbReference type="EMBL" id="ENH97565.1"/>
    </source>
</evidence>
<dbReference type="eggNOG" id="COG0494">
    <property type="taxonomic scope" value="Bacteria"/>
</dbReference>
<keyword evidence="6" id="KW-0227">DNA damage</keyword>
<dbReference type="GO" id="GO:0006260">
    <property type="term" value="P:DNA replication"/>
    <property type="evidence" value="ECO:0007669"/>
    <property type="project" value="UniProtKB-KW"/>
</dbReference>
<dbReference type="GO" id="GO:0008413">
    <property type="term" value="F:8-oxo-7,8-dihydroguanosine triphosphate pyrophosphatase activity"/>
    <property type="evidence" value="ECO:0007669"/>
    <property type="project" value="TreeGrafter"/>
</dbReference>
<dbReference type="GO" id="GO:0044716">
    <property type="term" value="F:8-oxo-GDP phosphatase activity"/>
    <property type="evidence" value="ECO:0007669"/>
    <property type="project" value="TreeGrafter"/>
</dbReference>
<name>N4WTC0_9BACI</name>
<dbReference type="GO" id="GO:0044715">
    <property type="term" value="F:8-oxo-dGDP phosphatase activity"/>
    <property type="evidence" value="ECO:0007669"/>
    <property type="project" value="TreeGrafter"/>
</dbReference>
<dbReference type="Proteomes" id="UP000012283">
    <property type="component" value="Unassembled WGS sequence"/>
</dbReference>
<dbReference type="Gene3D" id="3.90.79.10">
    <property type="entry name" value="Nucleoside Triphosphate Pyrophosphohydrolase"/>
    <property type="match status" value="1"/>
</dbReference>
<dbReference type="EMBL" id="APML01000019">
    <property type="protein sequence ID" value="ENH97565.1"/>
    <property type="molecule type" value="Genomic_DNA"/>
</dbReference>
<evidence type="ECO:0000256" key="7">
    <source>
        <dbReference type="ARBA" id="ARBA00022801"/>
    </source>
</evidence>
<dbReference type="GO" id="GO:0035539">
    <property type="term" value="F:8-oxo-7,8-dihydrodeoxyguanosine triphosphate pyrophosphatase activity"/>
    <property type="evidence" value="ECO:0007669"/>
    <property type="project" value="UniProtKB-EC"/>
</dbReference>
<dbReference type="Pfam" id="PF00293">
    <property type="entry name" value="NUDIX"/>
    <property type="match status" value="1"/>
</dbReference>
<dbReference type="CDD" id="cd03425">
    <property type="entry name" value="NUDIX_MutT_NudA_like"/>
    <property type="match status" value="1"/>
</dbReference>
<evidence type="ECO:0000256" key="2">
    <source>
        <dbReference type="ARBA" id="ARBA00005582"/>
    </source>
</evidence>
<dbReference type="OrthoDB" id="9810648at2"/>
<evidence type="ECO:0000256" key="11">
    <source>
        <dbReference type="ARBA" id="ARBA00038905"/>
    </source>
</evidence>
<evidence type="ECO:0000256" key="1">
    <source>
        <dbReference type="ARBA" id="ARBA00001946"/>
    </source>
</evidence>
<organism evidence="14 15">
    <name type="scientific">Gracilibacillus halophilus YIM-C55.5</name>
    <dbReference type="NCBI Taxonomy" id="1308866"/>
    <lineage>
        <taxon>Bacteria</taxon>
        <taxon>Bacillati</taxon>
        <taxon>Bacillota</taxon>
        <taxon>Bacilli</taxon>
        <taxon>Bacillales</taxon>
        <taxon>Bacillaceae</taxon>
        <taxon>Gracilibacillus</taxon>
    </lineage>
</organism>
<evidence type="ECO:0000256" key="12">
    <source>
        <dbReference type="RuleBase" id="RU003476"/>
    </source>
</evidence>
<evidence type="ECO:0000256" key="5">
    <source>
        <dbReference type="ARBA" id="ARBA00022723"/>
    </source>
</evidence>
<keyword evidence="15" id="KW-1185">Reference proteome</keyword>
<comment type="catalytic activity">
    <reaction evidence="10">
        <text>8-oxo-dGTP + H2O = 8-oxo-dGMP + diphosphate + H(+)</text>
        <dbReference type="Rhea" id="RHEA:31575"/>
        <dbReference type="ChEBI" id="CHEBI:15377"/>
        <dbReference type="ChEBI" id="CHEBI:15378"/>
        <dbReference type="ChEBI" id="CHEBI:33019"/>
        <dbReference type="ChEBI" id="CHEBI:63224"/>
        <dbReference type="ChEBI" id="CHEBI:77896"/>
        <dbReference type="EC" id="3.6.1.55"/>
    </reaction>
</comment>
<keyword evidence="4" id="KW-0235">DNA replication</keyword>
<keyword evidence="5" id="KW-0479">Metal-binding</keyword>
<evidence type="ECO:0000256" key="8">
    <source>
        <dbReference type="ARBA" id="ARBA00022842"/>
    </source>
</evidence>
<sequence>MKKTVKVVAGVIENEKSEILCALRSHTMSIPNTWEFPGGKVEQDENEQEALEREIYEELNCTIKAGATIHNDTHEYEKFIINLIIMDATLIKGTPVAKEHAKVIWLPIDHLNAIKWAPADIPAVEKIMKQNE</sequence>
<accession>N4WTC0</accession>
<dbReference type="AlphaFoldDB" id="N4WTC0"/>
<dbReference type="InterPro" id="IPR000086">
    <property type="entry name" value="NUDIX_hydrolase_dom"/>
</dbReference>
<dbReference type="GO" id="GO:0006281">
    <property type="term" value="P:DNA repair"/>
    <property type="evidence" value="ECO:0007669"/>
    <property type="project" value="UniProtKB-KW"/>
</dbReference>
<protein>
    <recommendedName>
        <fullName evidence="11">8-oxo-dGTP diphosphatase</fullName>
        <ecNumber evidence="11">3.6.1.55</ecNumber>
    </recommendedName>
</protein>
<gene>
    <name evidence="14" type="ORF">J416_06123</name>
</gene>
<evidence type="ECO:0000313" key="15">
    <source>
        <dbReference type="Proteomes" id="UP000012283"/>
    </source>
</evidence>
<keyword evidence="7 12" id="KW-0378">Hydrolase</keyword>
<keyword evidence="3" id="KW-0515">Mutator protein</keyword>
<dbReference type="InterPro" id="IPR020084">
    <property type="entry name" value="NUDIX_hydrolase_CS"/>
</dbReference>
<dbReference type="PANTHER" id="PTHR47707:SF1">
    <property type="entry name" value="NUDIX HYDROLASE FAMILY PROTEIN"/>
    <property type="match status" value="1"/>
</dbReference>
<evidence type="ECO:0000256" key="9">
    <source>
        <dbReference type="ARBA" id="ARBA00023204"/>
    </source>
</evidence>
<keyword evidence="9" id="KW-0234">DNA repair</keyword>
<dbReference type="PROSITE" id="PS00893">
    <property type="entry name" value="NUDIX_BOX"/>
    <property type="match status" value="1"/>
</dbReference>
<proteinExistence type="inferred from homology"/>